<dbReference type="Pfam" id="PF01810">
    <property type="entry name" value="LysE"/>
    <property type="match status" value="1"/>
</dbReference>
<dbReference type="AlphaFoldDB" id="A0A0A0SQI5"/>
<keyword evidence="4" id="KW-1133">Transmembrane helix</keyword>
<evidence type="ECO:0000256" key="2">
    <source>
        <dbReference type="ARBA" id="ARBA00022475"/>
    </source>
</evidence>
<dbReference type="PANTHER" id="PTHR30086">
    <property type="entry name" value="ARGININE EXPORTER PROTEIN ARGO"/>
    <property type="match status" value="1"/>
</dbReference>
<protein>
    <submittedName>
        <fullName evidence="6">Amino acid transporter LysE</fullName>
    </submittedName>
</protein>
<comment type="subcellular location">
    <subcellularLocation>
        <location evidence="1">Cell membrane</location>
        <topology evidence="1">Multi-pass membrane protein</topology>
    </subcellularLocation>
</comment>
<evidence type="ECO:0000313" key="6">
    <source>
        <dbReference type="EMBL" id="AIW18795.1"/>
    </source>
</evidence>
<gene>
    <name evidence="6" type="ORF">IX92_06930</name>
</gene>
<dbReference type="GO" id="GO:0015171">
    <property type="term" value="F:amino acid transmembrane transporter activity"/>
    <property type="evidence" value="ECO:0007669"/>
    <property type="project" value="TreeGrafter"/>
</dbReference>
<keyword evidence="2" id="KW-1003">Cell membrane</keyword>
<dbReference type="GO" id="GO:0005886">
    <property type="term" value="C:plasma membrane"/>
    <property type="evidence" value="ECO:0007669"/>
    <property type="project" value="UniProtKB-SubCell"/>
</dbReference>
<organism evidence="6 7">
    <name type="scientific">Vibrio coralliilyticus</name>
    <dbReference type="NCBI Taxonomy" id="190893"/>
    <lineage>
        <taxon>Bacteria</taxon>
        <taxon>Pseudomonadati</taxon>
        <taxon>Pseudomonadota</taxon>
        <taxon>Gammaproteobacteria</taxon>
        <taxon>Vibrionales</taxon>
        <taxon>Vibrionaceae</taxon>
        <taxon>Vibrio</taxon>
    </lineage>
</organism>
<dbReference type="EMBL" id="CP009617">
    <property type="protein sequence ID" value="AIW18795.1"/>
    <property type="molecule type" value="Genomic_DNA"/>
</dbReference>
<dbReference type="eggNOG" id="COG1280">
    <property type="taxonomic scope" value="Bacteria"/>
</dbReference>
<evidence type="ECO:0000256" key="5">
    <source>
        <dbReference type="ARBA" id="ARBA00023136"/>
    </source>
</evidence>
<keyword evidence="3" id="KW-0812">Transmembrane</keyword>
<keyword evidence="5" id="KW-0472">Membrane</keyword>
<dbReference type="Proteomes" id="UP000030081">
    <property type="component" value="Chromosome 1"/>
</dbReference>
<sequence>MFPMDVFVTYTLACIVLVLSPGPDNLLAIGRGLSQGKLAAVVSGSASGTGILFHVLAATFGLTVLIQTSELAFYIVKTVGAGYLIWLGVKVIRNRQLFTLEPAKKQPLKVIFSTGFLSASLNPKPGMFVLAFIPQFVNPDLGSVTIQMIGYGVWFAVLTGFGFSLMGVFSFQLSDWFHRKPKLVTSMNLGAGATFIASGLAVAFMKQK</sequence>
<dbReference type="RefSeq" id="WP_039952383.1">
    <property type="nucleotide sequence ID" value="NZ_CP009617.1"/>
</dbReference>
<dbReference type="InterPro" id="IPR001123">
    <property type="entry name" value="LeuE-type"/>
</dbReference>
<reference evidence="6 7" key="1">
    <citation type="submission" date="2014-10" db="EMBL/GenBank/DDBJ databases">
        <title>The Complete Genome Sequence for the Shellfish Pathogen Vibrio coralliilyticus RE98 Isolated from a Shellfish Hatchery.</title>
        <authorList>
            <person name="Richards G.P."/>
            <person name="Bono J.L."/>
            <person name="Watson M.A."/>
            <person name="Needleman D.S."/>
        </authorList>
    </citation>
    <scope>NUCLEOTIDE SEQUENCE [LARGE SCALE GENOMIC DNA]</scope>
    <source>
        <strain evidence="6 7">RE98</strain>
    </source>
</reference>
<proteinExistence type="predicted"/>
<accession>A0A0A0SQI5</accession>
<dbReference type="PIRSF" id="PIRSF006324">
    <property type="entry name" value="LeuE"/>
    <property type="match status" value="1"/>
</dbReference>
<dbReference type="PANTHER" id="PTHR30086:SF20">
    <property type="entry name" value="ARGININE EXPORTER PROTEIN ARGO-RELATED"/>
    <property type="match status" value="1"/>
</dbReference>
<evidence type="ECO:0000256" key="4">
    <source>
        <dbReference type="ARBA" id="ARBA00022989"/>
    </source>
</evidence>
<evidence type="ECO:0000256" key="3">
    <source>
        <dbReference type="ARBA" id="ARBA00022692"/>
    </source>
</evidence>
<evidence type="ECO:0000256" key="1">
    <source>
        <dbReference type="ARBA" id="ARBA00004651"/>
    </source>
</evidence>
<name>A0A0A0SQI5_9VIBR</name>
<keyword evidence="7" id="KW-1185">Reference proteome</keyword>
<dbReference type="KEGG" id="vcy:IX92_06930"/>
<evidence type="ECO:0000313" key="7">
    <source>
        <dbReference type="Proteomes" id="UP000030081"/>
    </source>
</evidence>